<dbReference type="Pfam" id="PF12697">
    <property type="entry name" value="Abhydrolase_6"/>
    <property type="match status" value="1"/>
</dbReference>
<reference evidence="3 4" key="1">
    <citation type="submission" date="2020-04" db="EMBL/GenBank/DDBJ databases">
        <authorList>
            <consortium name="Desulfovibrio sp. FSS-1 genome sequencing consortium"/>
            <person name="Shimoshige H."/>
            <person name="Kobayashi H."/>
            <person name="Maekawa T."/>
        </authorList>
    </citation>
    <scope>NUCLEOTIDE SEQUENCE [LARGE SCALE GENOMIC DNA]</scope>
    <source>
        <strain evidence="3 4">SIID29052-01</strain>
    </source>
</reference>
<keyword evidence="1" id="KW-0812">Transmembrane</keyword>
<dbReference type="EMBL" id="BLTE01000023">
    <property type="protein sequence ID" value="GFK95817.1"/>
    <property type="molecule type" value="Genomic_DNA"/>
</dbReference>
<evidence type="ECO:0000259" key="2">
    <source>
        <dbReference type="Pfam" id="PF12697"/>
    </source>
</evidence>
<sequence>MFVTALSILLILAACIAGLTYAVYWHEARREPHPALLESMRCNGGLLRCAAMGFFSSFASVLTVILANPLALARGLWRPAPDPGCARPPVLLVHGLYHNASAWWLYRLLLRRRGYVNVFAWDYDTLGGDFEDLAQRLSAAVRELSARCGGERVVLVGHSLGGLLTRAVLADPAAVACVRAAVVLGVPNRGSVLAALAVGSLGRSLRPDGRTTRCADALNAPLELPKLNVYSPLDNMVVPTSSLEIPEPGWTQRRTAPIGHAGMLYHTPTARMVLDFLEAHAGNCERKRPGAARLEERDAMV</sequence>
<dbReference type="SUPFAM" id="SSF53474">
    <property type="entry name" value="alpha/beta-Hydrolases"/>
    <property type="match status" value="1"/>
</dbReference>
<evidence type="ECO:0000256" key="1">
    <source>
        <dbReference type="SAM" id="Phobius"/>
    </source>
</evidence>
<evidence type="ECO:0000313" key="3">
    <source>
        <dbReference type="EMBL" id="GFK95817.1"/>
    </source>
</evidence>
<keyword evidence="1" id="KW-0472">Membrane</keyword>
<name>A0A6V8M1V3_9BACT</name>
<dbReference type="InterPro" id="IPR029058">
    <property type="entry name" value="AB_hydrolase_fold"/>
</dbReference>
<keyword evidence="1" id="KW-1133">Transmembrane helix</keyword>
<accession>A0A6V8M1V3</accession>
<protein>
    <recommendedName>
        <fullName evidence="2">AB hydrolase-1 domain-containing protein</fullName>
    </recommendedName>
</protein>
<feature type="domain" description="AB hydrolase-1" evidence="2">
    <location>
        <begin position="90"/>
        <end position="216"/>
    </location>
</feature>
<dbReference type="Gene3D" id="3.40.50.1820">
    <property type="entry name" value="alpha/beta hydrolase"/>
    <property type="match status" value="1"/>
</dbReference>
<dbReference type="PANTHER" id="PTHR37946">
    <property type="entry name" value="SLL1969 PROTEIN"/>
    <property type="match status" value="1"/>
</dbReference>
<organism evidence="3 4">
    <name type="scientific">Fundidesulfovibrio magnetotacticus</name>
    <dbReference type="NCBI Taxonomy" id="2730080"/>
    <lineage>
        <taxon>Bacteria</taxon>
        <taxon>Pseudomonadati</taxon>
        <taxon>Thermodesulfobacteriota</taxon>
        <taxon>Desulfovibrionia</taxon>
        <taxon>Desulfovibrionales</taxon>
        <taxon>Desulfovibrionaceae</taxon>
        <taxon>Fundidesulfovibrio</taxon>
    </lineage>
</organism>
<comment type="caution">
    <text evidence="3">The sequence shown here is derived from an EMBL/GenBank/DDBJ whole genome shotgun (WGS) entry which is preliminary data.</text>
</comment>
<feature type="transmembrane region" description="Helical" evidence="1">
    <location>
        <begin position="45"/>
        <end position="66"/>
    </location>
</feature>
<dbReference type="RefSeq" id="WP_173086956.1">
    <property type="nucleotide sequence ID" value="NZ_BLTE01000023.1"/>
</dbReference>
<proteinExistence type="predicted"/>
<dbReference type="Proteomes" id="UP000494245">
    <property type="component" value="Unassembled WGS sequence"/>
</dbReference>
<evidence type="ECO:0000313" key="4">
    <source>
        <dbReference type="Proteomes" id="UP000494245"/>
    </source>
</evidence>
<dbReference type="InterPro" id="IPR000073">
    <property type="entry name" value="AB_hydrolase_1"/>
</dbReference>
<keyword evidence="4" id="KW-1185">Reference proteome</keyword>
<gene>
    <name evidence="3" type="ORF">NNJEOMEG_03688</name>
</gene>
<feature type="transmembrane region" description="Helical" evidence="1">
    <location>
        <begin position="6"/>
        <end position="24"/>
    </location>
</feature>
<dbReference type="PANTHER" id="PTHR37946:SF1">
    <property type="entry name" value="SLL1969 PROTEIN"/>
    <property type="match status" value="1"/>
</dbReference>
<reference evidence="3 4" key="2">
    <citation type="submission" date="2020-05" db="EMBL/GenBank/DDBJ databases">
        <title>Draft genome sequence of Desulfovibrio sp. strainFSS-1.</title>
        <authorList>
            <person name="Shimoshige H."/>
            <person name="Kobayashi H."/>
            <person name="Maekawa T."/>
        </authorList>
    </citation>
    <scope>NUCLEOTIDE SEQUENCE [LARGE SCALE GENOMIC DNA]</scope>
    <source>
        <strain evidence="3 4">SIID29052-01</strain>
    </source>
</reference>
<dbReference type="AlphaFoldDB" id="A0A6V8M1V3"/>